<dbReference type="InterPro" id="IPR035897">
    <property type="entry name" value="Toll_tir_struct_dom_sf"/>
</dbReference>
<feature type="domain" description="TIR" evidence="1">
    <location>
        <begin position="5"/>
        <end position="138"/>
    </location>
</feature>
<dbReference type="SUPFAM" id="SSF52200">
    <property type="entry name" value="Toll/Interleukin receptor TIR domain"/>
    <property type="match status" value="1"/>
</dbReference>
<dbReference type="PANTHER" id="PTHR23150">
    <property type="entry name" value="SULFATASE MODIFYING FACTOR 1, 2"/>
    <property type="match status" value="1"/>
</dbReference>
<dbReference type="InterPro" id="IPR000157">
    <property type="entry name" value="TIR_dom"/>
</dbReference>
<organism evidence="2 4">
    <name type="scientific">Candidatus Chlorohelix allophototropha</name>
    <dbReference type="NCBI Taxonomy" id="3003348"/>
    <lineage>
        <taxon>Bacteria</taxon>
        <taxon>Bacillati</taxon>
        <taxon>Chloroflexota</taxon>
        <taxon>Chloroflexia</taxon>
        <taxon>Candidatus Chloroheliales</taxon>
        <taxon>Candidatus Chloroheliaceae</taxon>
        <taxon>Candidatus Chlorohelix</taxon>
    </lineage>
</organism>
<dbReference type="InterPro" id="IPR051043">
    <property type="entry name" value="Sulfatase_Mod_Factor_Kinase"/>
</dbReference>
<dbReference type="GO" id="GO:0007165">
    <property type="term" value="P:signal transduction"/>
    <property type="evidence" value="ECO:0007669"/>
    <property type="project" value="InterPro"/>
</dbReference>
<dbReference type="Proteomes" id="UP001431572">
    <property type="component" value="Chromosome 2"/>
</dbReference>
<dbReference type="EMBL" id="CP128400">
    <property type="protein sequence ID" value="WJW68748.1"/>
    <property type="molecule type" value="Genomic_DNA"/>
</dbReference>
<proteinExistence type="predicted"/>
<dbReference type="Gene3D" id="3.40.50.10140">
    <property type="entry name" value="Toll/interleukin-1 receptor homology (TIR) domain"/>
    <property type="match status" value="1"/>
</dbReference>
<name>A0A8T7M9W4_9CHLR</name>
<protein>
    <submittedName>
        <fullName evidence="2">SUMF1/EgtB/PvdO family nonheme iron enzyme</fullName>
    </submittedName>
</protein>
<keyword evidence="5" id="KW-1185">Reference proteome</keyword>
<dbReference type="Proteomes" id="UP000521676">
    <property type="component" value="Unassembled WGS sequence"/>
</dbReference>
<accession>A0A8T7M9W4</accession>
<dbReference type="Gene3D" id="3.90.1580.10">
    <property type="entry name" value="paralog of FGE (formylglycine-generating enzyme)"/>
    <property type="match status" value="1"/>
</dbReference>
<evidence type="ECO:0000313" key="4">
    <source>
        <dbReference type="Proteomes" id="UP000521676"/>
    </source>
</evidence>
<dbReference type="Pfam" id="PF03781">
    <property type="entry name" value="FGE-sulfatase"/>
    <property type="match status" value="1"/>
</dbReference>
<reference evidence="3" key="2">
    <citation type="journal article" date="2024" name="Nature">
        <title>Anoxygenic phototroph of the Chloroflexota uses a type I reaction centre.</title>
        <authorList>
            <person name="Tsuji J.M."/>
            <person name="Shaw N.A."/>
            <person name="Nagashima S."/>
            <person name="Venkiteswaran J.J."/>
            <person name="Schiff S.L."/>
            <person name="Watanabe T."/>
            <person name="Fukui M."/>
            <person name="Hanada S."/>
            <person name="Tank M."/>
            <person name="Neufeld J.D."/>
        </authorList>
    </citation>
    <scope>NUCLEOTIDE SEQUENCE</scope>
    <source>
        <strain evidence="3">L227-S17</strain>
    </source>
</reference>
<dbReference type="RefSeq" id="WP_341470654.1">
    <property type="nucleotide sequence ID" value="NZ_CP128400.1"/>
</dbReference>
<evidence type="ECO:0000313" key="3">
    <source>
        <dbReference type="EMBL" id="WJW68748.1"/>
    </source>
</evidence>
<dbReference type="AlphaFoldDB" id="A0A8T7M9W4"/>
<dbReference type="Pfam" id="PF13676">
    <property type="entry name" value="TIR_2"/>
    <property type="match status" value="1"/>
</dbReference>
<dbReference type="SUPFAM" id="SSF56436">
    <property type="entry name" value="C-type lectin-like"/>
    <property type="match status" value="1"/>
</dbReference>
<dbReference type="InterPro" id="IPR005532">
    <property type="entry name" value="SUMF_dom"/>
</dbReference>
<sequence>MPDPAKLKVFLCHSSGDKPIVRELYQRLKAENWIEPWLDEEELYPGQPWQYAIEKALEESHIILVCLTPESVAKIGYVQAEIETALFYAKYMPEGLSNIIPLKLAECEIPRRLSRWQAARFYDERGREMLLKGLRLHAKNFGIVLPEPPVASPPIQKPPVPPVIKAVEPKLAPAPAPSKTEAERLLDEIAAPNTTHKRRMEIGDRLSEIGDPRKGVSVREDGIPDIAWLAVAPGGKLKIEKQTFEVQPFYIAQYQVTFAQYEAFVKATDGYQNREWWQGFPQEYQPQELREQRQKGLNIPRDNMSWYQAVAFGRWLNKRMQGWQLPNPGGGNSPLVVGQNAQVRLPLEWEWQWAAQGGNQQRAYPWGAWQEGYANTNEADLARTTAVGMYPQGAAACGALDMSGNVWEWCQNEYQKPSEVAVDESNAYRVLRGGSFYYDRDDASCAYRLFNFPYKGNFYRGLRVVLCAPMRPSEL</sequence>
<evidence type="ECO:0000313" key="2">
    <source>
        <dbReference type="EMBL" id="NWJ48816.1"/>
    </source>
</evidence>
<dbReference type="GO" id="GO:0120147">
    <property type="term" value="F:formylglycine-generating oxidase activity"/>
    <property type="evidence" value="ECO:0007669"/>
    <property type="project" value="TreeGrafter"/>
</dbReference>
<dbReference type="EMBL" id="JACATZ010000003">
    <property type="protein sequence ID" value="NWJ48816.1"/>
    <property type="molecule type" value="Genomic_DNA"/>
</dbReference>
<dbReference type="PROSITE" id="PS50104">
    <property type="entry name" value="TIR"/>
    <property type="match status" value="1"/>
</dbReference>
<evidence type="ECO:0000259" key="1">
    <source>
        <dbReference type="PROSITE" id="PS50104"/>
    </source>
</evidence>
<dbReference type="PANTHER" id="PTHR23150:SF19">
    <property type="entry name" value="FORMYLGLYCINE-GENERATING ENZYME"/>
    <property type="match status" value="1"/>
</dbReference>
<reference evidence="2 4" key="1">
    <citation type="submission" date="2020-06" db="EMBL/GenBank/DDBJ databases">
        <title>Anoxygenic phototrophic Chloroflexota member uses a Type I reaction center.</title>
        <authorList>
            <person name="Tsuji J.M."/>
            <person name="Shaw N.A."/>
            <person name="Nagashima S."/>
            <person name="Venkiteswaran J."/>
            <person name="Schiff S.L."/>
            <person name="Hanada S."/>
            <person name="Tank M."/>
            <person name="Neufeld J.D."/>
        </authorList>
    </citation>
    <scope>NUCLEOTIDE SEQUENCE [LARGE SCALE GENOMIC DNA]</scope>
    <source>
        <strain evidence="2">L227-S17</strain>
    </source>
</reference>
<dbReference type="InterPro" id="IPR042095">
    <property type="entry name" value="SUMF_sf"/>
</dbReference>
<evidence type="ECO:0000313" key="5">
    <source>
        <dbReference type="Proteomes" id="UP001431572"/>
    </source>
</evidence>
<dbReference type="InterPro" id="IPR016187">
    <property type="entry name" value="CTDL_fold"/>
</dbReference>
<gene>
    <name evidence="2" type="ORF">HXX08_23400</name>
    <name evidence="3" type="ORF">OZ401_004365</name>
</gene>